<reference evidence="1 2" key="1">
    <citation type="submission" date="2019-11" db="EMBL/GenBank/DDBJ databases">
        <authorList>
            <person name="Yang C."/>
            <person name="Li F."/>
        </authorList>
    </citation>
    <scope>NUCLEOTIDE SEQUENCE [LARGE SCALE GENOMIC DNA]</scope>
    <source>
        <strain evidence="1">KB4526</strain>
        <tissue evidence="1">Muscle</tissue>
    </source>
</reference>
<dbReference type="Proteomes" id="UP000475037">
    <property type="component" value="Unassembled WGS sequence"/>
</dbReference>
<dbReference type="AlphaFoldDB" id="A0A6G1BGN4"/>
<feature type="non-terminal residue" evidence="1">
    <location>
        <position position="1"/>
    </location>
</feature>
<comment type="caution">
    <text evidence="1">The sequence shown here is derived from an EMBL/GenBank/DDBJ whole genome shotgun (WGS) entry which is preliminary data.</text>
</comment>
<name>A0A6G1BGN4_CROCR</name>
<accession>A0A6G1BGN4</accession>
<organism evidence="1 2">
    <name type="scientific">Crocuta crocuta</name>
    <name type="common">Spotted hyena</name>
    <dbReference type="NCBI Taxonomy" id="9678"/>
    <lineage>
        <taxon>Eukaryota</taxon>
        <taxon>Metazoa</taxon>
        <taxon>Chordata</taxon>
        <taxon>Craniata</taxon>
        <taxon>Vertebrata</taxon>
        <taxon>Euteleostomi</taxon>
        <taxon>Mammalia</taxon>
        <taxon>Eutheria</taxon>
        <taxon>Laurasiatheria</taxon>
        <taxon>Carnivora</taxon>
        <taxon>Feliformia</taxon>
        <taxon>Hyaenidae</taxon>
        <taxon>Crocuta</taxon>
    </lineage>
</organism>
<proteinExistence type="predicted"/>
<feature type="non-terminal residue" evidence="1">
    <location>
        <position position="99"/>
    </location>
</feature>
<gene>
    <name evidence="1" type="primary">Pol_25</name>
    <name evidence="1" type="ORF">FOF47_R07471</name>
</gene>
<evidence type="ECO:0000313" key="2">
    <source>
        <dbReference type="Proteomes" id="UP000475037"/>
    </source>
</evidence>
<keyword evidence="2" id="KW-1185">Reference proteome</keyword>
<protein>
    <submittedName>
        <fullName evidence="1">LORF2 protein</fullName>
    </submittedName>
</protein>
<sequence>RDTRTPTFIATLLTITKLWKEPKCPSMDEWIKKMWFGAPGWLSRLSMWFMYTMECYLAMKKNEILPFATMWMELECITPRETNHAEKDRYHMISLPCAI</sequence>
<dbReference type="EMBL" id="VOAJ01000543">
    <property type="protein sequence ID" value="KAF0886857.1"/>
    <property type="molecule type" value="Genomic_DNA"/>
</dbReference>
<evidence type="ECO:0000313" key="1">
    <source>
        <dbReference type="EMBL" id="KAF0886857.1"/>
    </source>
</evidence>